<evidence type="ECO:0000256" key="2">
    <source>
        <dbReference type="ARBA" id="ARBA00007639"/>
    </source>
</evidence>
<dbReference type="RefSeq" id="WP_022214823.1">
    <property type="nucleotide sequence ID" value="NZ_JBBMEI010000031.1"/>
</dbReference>
<keyword evidence="3" id="KW-0732">Signal</keyword>
<dbReference type="SUPFAM" id="SSF53822">
    <property type="entry name" value="Periplasmic binding protein-like I"/>
    <property type="match status" value="1"/>
</dbReference>
<dbReference type="InterPro" id="IPR025997">
    <property type="entry name" value="SBP_2_dom"/>
</dbReference>
<protein>
    <submittedName>
        <fullName evidence="5">Substrate-binding domain-containing protein</fullName>
    </submittedName>
</protein>
<reference evidence="5 6" key="1">
    <citation type="submission" date="2024-03" db="EMBL/GenBank/DDBJ databases">
        <title>Human intestinal bacterial collection.</title>
        <authorList>
            <person name="Pauvert C."/>
            <person name="Hitch T.C.A."/>
            <person name="Clavel T."/>
        </authorList>
    </citation>
    <scope>NUCLEOTIDE SEQUENCE [LARGE SCALE GENOMIC DNA]</scope>
    <source>
        <strain evidence="5 6">CLA-AA-H95</strain>
    </source>
</reference>
<dbReference type="Pfam" id="PF13407">
    <property type="entry name" value="Peripla_BP_4"/>
    <property type="match status" value="1"/>
</dbReference>
<dbReference type="PANTHER" id="PTHR46847:SF1">
    <property type="entry name" value="D-ALLOSE-BINDING PERIPLASMIC PROTEIN-RELATED"/>
    <property type="match status" value="1"/>
</dbReference>
<name>A0ABV1AM20_9FIRM</name>
<accession>A0ABV1AM20</accession>
<proteinExistence type="inferred from homology"/>
<comment type="caution">
    <text evidence="5">The sequence shown here is derived from an EMBL/GenBank/DDBJ whole genome shotgun (WGS) entry which is preliminary data.</text>
</comment>
<dbReference type="InterPro" id="IPR028082">
    <property type="entry name" value="Peripla_BP_I"/>
</dbReference>
<comment type="subcellular location">
    <subcellularLocation>
        <location evidence="1">Cell envelope</location>
    </subcellularLocation>
</comment>
<evidence type="ECO:0000259" key="4">
    <source>
        <dbReference type="Pfam" id="PF13407"/>
    </source>
</evidence>
<evidence type="ECO:0000256" key="1">
    <source>
        <dbReference type="ARBA" id="ARBA00004196"/>
    </source>
</evidence>
<dbReference type="PANTHER" id="PTHR46847">
    <property type="entry name" value="D-ALLOSE-BINDING PERIPLASMIC PROTEIN-RELATED"/>
    <property type="match status" value="1"/>
</dbReference>
<evidence type="ECO:0000256" key="3">
    <source>
        <dbReference type="ARBA" id="ARBA00022729"/>
    </source>
</evidence>
<sequence>MEKRKKIGLLLLAVIGITVALIWGVRIQEMKNENTENLADEEKNDDLKGTTIASVILLEDQTEKVMQTAMRVTAEKYGATVIEGQSGGELERETRLLSDYMEQEVDAICIYPVSPTGSLAGLENAAKQGIDIYSVDLSMESKWLTGYCEANQYNIGQMVGKECAEYIRENFPDRKPKTAIIQFSALLPDTSKSRTRGFLSMTQSLIDVVQDVDAWDASTSTPIVKEVLDANPDLDMIFCANEGGTVGAVMAVQNAGLKIPVFGIDITEQLVNMMLDDDNILQALGGQDPVQLGERSMENLCRYLMGKDYESEIVIPGILLSRSRPGEARDYIETMRQILEQGKK</sequence>
<organism evidence="5 6">
    <name type="scientific">Blautia intestinihominis</name>
    <dbReference type="NCBI Taxonomy" id="3133152"/>
    <lineage>
        <taxon>Bacteria</taxon>
        <taxon>Bacillati</taxon>
        <taxon>Bacillota</taxon>
        <taxon>Clostridia</taxon>
        <taxon>Lachnospirales</taxon>
        <taxon>Lachnospiraceae</taxon>
        <taxon>Blautia</taxon>
    </lineage>
</organism>
<dbReference type="EMBL" id="JBBMEI010000031">
    <property type="protein sequence ID" value="MEQ2358832.1"/>
    <property type="molecule type" value="Genomic_DNA"/>
</dbReference>
<comment type="similarity">
    <text evidence="2">Belongs to the bacterial solute-binding protein 2 family.</text>
</comment>
<gene>
    <name evidence="5" type="ORF">WMO75_10875</name>
</gene>
<evidence type="ECO:0000313" key="6">
    <source>
        <dbReference type="Proteomes" id="UP001446032"/>
    </source>
</evidence>
<keyword evidence="6" id="KW-1185">Reference proteome</keyword>
<dbReference type="Gene3D" id="3.40.50.2300">
    <property type="match status" value="2"/>
</dbReference>
<feature type="domain" description="Periplasmic binding protein" evidence="4">
    <location>
        <begin position="64"/>
        <end position="307"/>
    </location>
</feature>
<evidence type="ECO:0000313" key="5">
    <source>
        <dbReference type="EMBL" id="MEQ2358832.1"/>
    </source>
</evidence>
<dbReference type="Proteomes" id="UP001446032">
    <property type="component" value="Unassembled WGS sequence"/>
</dbReference>